<evidence type="ECO:0000313" key="3">
    <source>
        <dbReference type="EMBL" id="RSL30426.1"/>
    </source>
</evidence>
<feature type="coiled-coil region" evidence="1">
    <location>
        <begin position="121"/>
        <end position="179"/>
    </location>
</feature>
<dbReference type="OrthoDB" id="2576511at2"/>
<evidence type="ECO:0000313" key="4">
    <source>
        <dbReference type="Proteomes" id="UP000275076"/>
    </source>
</evidence>
<name>A0A428MWH4_9BACI</name>
<evidence type="ECO:0008006" key="5">
    <source>
        <dbReference type="Google" id="ProtNLM"/>
    </source>
</evidence>
<dbReference type="EMBL" id="RBVX01000037">
    <property type="protein sequence ID" value="RSL30426.1"/>
    <property type="molecule type" value="Genomic_DNA"/>
</dbReference>
<feature type="region of interest" description="Disordered" evidence="2">
    <location>
        <begin position="242"/>
        <end position="262"/>
    </location>
</feature>
<accession>A0A428MWH4</accession>
<dbReference type="Pfam" id="PF10368">
    <property type="entry name" value="YkyA"/>
    <property type="match status" value="1"/>
</dbReference>
<dbReference type="Proteomes" id="UP000275076">
    <property type="component" value="Unassembled WGS sequence"/>
</dbReference>
<sequence length="262" mass="30411">MCCFMIVRVNGNEKNDSKEMMEKMTDMDKLEWEEKDVLLHKKKIALISIVLLLLGLSACGSSPAEKVYTHLEEAVALEDEFESQQEPIMELEQKEQELYEEMLSLGVEEMDEIKTLSQEAIGYAKERKEHLEKEKESIEAAFEEYKLGEEQLDNVEGANEEAEAVKKTMNNRYETYQELYKSYQTAIEKDIILYEAFTKEDLTIDDLQAEIDAVNEQYSIVVENRDQFNKYTDEYNQAKDAFYGQTDLEIDDEESNDAEGSD</sequence>
<organism evidence="3 4">
    <name type="scientific">Salibacterium salarium</name>
    <dbReference type="NCBI Taxonomy" id="284579"/>
    <lineage>
        <taxon>Bacteria</taxon>
        <taxon>Bacillati</taxon>
        <taxon>Bacillota</taxon>
        <taxon>Bacilli</taxon>
        <taxon>Bacillales</taxon>
        <taxon>Bacillaceae</taxon>
    </lineage>
</organism>
<keyword evidence="1" id="KW-0175">Coiled coil</keyword>
<proteinExistence type="predicted"/>
<reference evidence="3 4" key="1">
    <citation type="submission" date="2018-10" db="EMBL/GenBank/DDBJ databases">
        <title>Draft genome sequence of Bacillus salarius IM0101, isolated from a hypersaline soil in Inner Mongolia, China.</title>
        <authorList>
            <person name="Yamprayoonswat W."/>
            <person name="Boonvisut S."/>
            <person name="Jumpathong W."/>
            <person name="Sittihan S."/>
            <person name="Ruangsuj P."/>
            <person name="Wanthongcharoen S."/>
            <person name="Thongpramul N."/>
            <person name="Pimmason S."/>
            <person name="Yu B."/>
            <person name="Yasawong M."/>
        </authorList>
    </citation>
    <scope>NUCLEOTIDE SEQUENCE [LARGE SCALE GENOMIC DNA]</scope>
    <source>
        <strain evidence="3 4">IM0101</strain>
    </source>
</reference>
<dbReference type="Gene3D" id="1.20.120.570">
    <property type="entry name" value="YkyA-like"/>
    <property type="match status" value="1"/>
</dbReference>
<dbReference type="InterPro" id="IPR036785">
    <property type="entry name" value="YkyA-like_sf"/>
</dbReference>
<evidence type="ECO:0000256" key="2">
    <source>
        <dbReference type="SAM" id="MobiDB-lite"/>
    </source>
</evidence>
<evidence type="ECO:0000256" key="1">
    <source>
        <dbReference type="SAM" id="Coils"/>
    </source>
</evidence>
<dbReference type="AlphaFoldDB" id="A0A428MWH4"/>
<dbReference type="InterPro" id="IPR019454">
    <property type="entry name" value="Lipoprot_YkyA-like"/>
</dbReference>
<gene>
    <name evidence="3" type="ORF">D7Z54_26015</name>
</gene>
<dbReference type="SUPFAM" id="SSF140423">
    <property type="entry name" value="MW0975(SA0943)-like"/>
    <property type="match status" value="1"/>
</dbReference>
<keyword evidence="4" id="KW-1185">Reference proteome</keyword>
<protein>
    <recommendedName>
        <fullName evidence="5">Cell-wall binding lipoprotein</fullName>
    </recommendedName>
</protein>
<comment type="caution">
    <text evidence="3">The sequence shown here is derived from an EMBL/GenBank/DDBJ whole genome shotgun (WGS) entry which is preliminary data.</text>
</comment>
<feature type="compositionally biased region" description="Acidic residues" evidence="2">
    <location>
        <begin position="248"/>
        <end position="262"/>
    </location>
</feature>